<dbReference type="PANTHER" id="PTHR33471">
    <property type="entry name" value="ATP-DEPENDENT ZINC METALLOPROTEASE-RELATED"/>
    <property type="match status" value="1"/>
</dbReference>
<comment type="caution">
    <text evidence="2">The sequence shown here is derived from an EMBL/GenBank/DDBJ whole genome shotgun (WGS) entry which is preliminary data.</text>
</comment>
<evidence type="ECO:0008006" key="4">
    <source>
        <dbReference type="Google" id="ProtNLM"/>
    </source>
</evidence>
<evidence type="ECO:0000313" key="3">
    <source>
        <dbReference type="Proteomes" id="UP000623129"/>
    </source>
</evidence>
<gene>
    <name evidence="2" type="ORF">FCM35_KLT17244</name>
</gene>
<dbReference type="GO" id="GO:0006508">
    <property type="term" value="P:proteolysis"/>
    <property type="evidence" value="ECO:0007669"/>
    <property type="project" value="InterPro"/>
</dbReference>
<evidence type="ECO:0000256" key="1">
    <source>
        <dbReference type="SAM" id="Phobius"/>
    </source>
</evidence>
<keyword evidence="3" id="KW-1185">Reference proteome</keyword>
<feature type="transmembrane region" description="Helical" evidence="1">
    <location>
        <begin position="144"/>
        <end position="163"/>
    </location>
</feature>
<accession>A0A833RFW7</accession>
<keyword evidence="1" id="KW-0472">Membrane</keyword>
<dbReference type="AlphaFoldDB" id="A0A833RFW7"/>
<dbReference type="GO" id="GO:0004222">
    <property type="term" value="F:metalloendopeptidase activity"/>
    <property type="evidence" value="ECO:0007669"/>
    <property type="project" value="InterPro"/>
</dbReference>
<name>A0A833RFW7_9POAL</name>
<organism evidence="2 3">
    <name type="scientific">Carex littledalei</name>
    <dbReference type="NCBI Taxonomy" id="544730"/>
    <lineage>
        <taxon>Eukaryota</taxon>
        <taxon>Viridiplantae</taxon>
        <taxon>Streptophyta</taxon>
        <taxon>Embryophyta</taxon>
        <taxon>Tracheophyta</taxon>
        <taxon>Spermatophyta</taxon>
        <taxon>Magnoliopsida</taxon>
        <taxon>Liliopsida</taxon>
        <taxon>Poales</taxon>
        <taxon>Cyperaceae</taxon>
        <taxon>Cyperoideae</taxon>
        <taxon>Cariceae</taxon>
        <taxon>Carex</taxon>
        <taxon>Carex subgen. Euthyceras</taxon>
    </lineage>
</organism>
<dbReference type="GO" id="GO:0005524">
    <property type="term" value="F:ATP binding"/>
    <property type="evidence" value="ECO:0007669"/>
    <property type="project" value="InterPro"/>
</dbReference>
<keyword evidence="1" id="KW-1133">Transmembrane helix</keyword>
<keyword evidence="1" id="KW-0812">Transmembrane</keyword>
<sequence length="345" mass="37981">MVVAAAAATCYCTNSPFFTTRFRSFTVRAVNSRETESAFSENEALRLRKLAQLDEELRRGDDKAALSLVRSLQGQTGGLQCFGAARQVPQRLYTLDELKLNGIDTSSFLAPADLTLGSIERNLQIALALGGVAAWFAFDLSQIQLLFITIGILFVGSVDLIYFNGGVRNLLLDTIGHTLSQKYHSRVIQHEAGHFIIAYLLGVLPKRYTITSLETLNKQGSLNVQAGTAFVDFEFVEEMDSRKVFAKTLNRFSCIALAGVATEYLLYGYSEGGLDDIAQLDGLLKSLGFTQKKADSQVRWAVLNTVLILRRHEKARLRLAEAMSSGKSVGSCIDVIESNVDFQDI</sequence>
<dbReference type="PANTHER" id="PTHR33471:SF1">
    <property type="entry name" value="OS01G0382700 PROTEIN"/>
    <property type="match status" value="1"/>
</dbReference>
<dbReference type="InterPro" id="IPR037219">
    <property type="entry name" value="Peptidase_M41-like"/>
</dbReference>
<reference evidence="2" key="1">
    <citation type="submission" date="2020-01" db="EMBL/GenBank/DDBJ databases">
        <title>Genome sequence of Kobresia littledalei, the first chromosome-level genome in the family Cyperaceae.</title>
        <authorList>
            <person name="Qu G."/>
        </authorList>
    </citation>
    <scope>NUCLEOTIDE SEQUENCE</scope>
    <source>
        <strain evidence="2">C.B.Clarke</strain>
        <tissue evidence="2">Leaf</tissue>
    </source>
</reference>
<protein>
    <recommendedName>
        <fullName evidence="4">Stress regulated protein</fullName>
    </recommendedName>
</protein>
<dbReference type="SUPFAM" id="SSF140990">
    <property type="entry name" value="FtsH protease domain-like"/>
    <property type="match status" value="1"/>
</dbReference>
<dbReference type="FunFam" id="1.20.58.760:FF:000009">
    <property type="entry name" value="Translation initiation factor 3 subunit I"/>
    <property type="match status" value="1"/>
</dbReference>
<proteinExistence type="predicted"/>
<dbReference type="EMBL" id="SWLB01000005">
    <property type="protein sequence ID" value="KAF3338407.1"/>
    <property type="molecule type" value="Genomic_DNA"/>
</dbReference>
<evidence type="ECO:0000313" key="2">
    <source>
        <dbReference type="EMBL" id="KAF3338407.1"/>
    </source>
</evidence>
<dbReference type="OrthoDB" id="66620at2759"/>
<dbReference type="GO" id="GO:0004176">
    <property type="term" value="F:ATP-dependent peptidase activity"/>
    <property type="evidence" value="ECO:0007669"/>
    <property type="project" value="InterPro"/>
</dbReference>
<dbReference type="Gene3D" id="1.20.58.760">
    <property type="entry name" value="Peptidase M41"/>
    <property type="match status" value="1"/>
</dbReference>
<dbReference type="Proteomes" id="UP000623129">
    <property type="component" value="Unassembled WGS sequence"/>
</dbReference>